<proteinExistence type="predicted"/>
<sequence>MEFRCRVNPSLGGLTAASLLPTSTPNTPHALFERQSGNCWDRRLALQQAALGQEAITSAPAVFVVAAAYQRTAVKYGSRAARYVQIESGHACQNLLLQAAALNLAGVPIGAFNDGHVVDVIKLPNNERPLYLVPVGYPSE</sequence>
<name>A0AAU7NYP0_9GAMM</name>
<dbReference type="RefSeq" id="WP_305909007.1">
    <property type="nucleotide sequence ID" value="NZ_CP157743.1"/>
</dbReference>
<dbReference type="KEGG" id="mech:Q9L42_007830"/>
<protein>
    <submittedName>
        <fullName evidence="2">Nitroreductase family protein</fullName>
    </submittedName>
</protein>
<dbReference type="InterPro" id="IPR052544">
    <property type="entry name" value="Bacteriocin_Proc_Enz"/>
</dbReference>
<keyword evidence="3" id="KW-1185">Reference proteome</keyword>
<dbReference type="SUPFAM" id="SSF55469">
    <property type="entry name" value="FMN-dependent nitroreductase-like"/>
    <property type="match status" value="1"/>
</dbReference>
<gene>
    <name evidence="2" type="ORF">Q9L42_007830</name>
</gene>
<dbReference type="PANTHER" id="PTHR43745:SF2">
    <property type="entry name" value="NITROREDUCTASE MJ1384-RELATED"/>
    <property type="match status" value="1"/>
</dbReference>
<dbReference type="AlphaFoldDB" id="A0AAU7NYP0"/>
<feature type="domain" description="Nitroreductase" evidence="1">
    <location>
        <begin position="42"/>
        <end position="137"/>
    </location>
</feature>
<dbReference type="InterPro" id="IPR000415">
    <property type="entry name" value="Nitroreductase-like"/>
</dbReference>
<dbReference type="Proteomes" id="UP001225378">
    <property type="component" value="Chromosome"/>
</dbReference>
<reference evidence="2 3" key="1">
    <citation type="journal article" date="2024" name="Microbiology">
        <title>Methylomarinum rosea sp. nov., a novel halophilic methanotrophic bacterium from the hypersaline Lake Elton.</title>
        <authorList>
            <person name="Suleimanov R.Z."/>
            <person name="Oshkin I.Y."/>
            <person name="Danilova O.V."/>
            <person name="Suzina N.E."/>
            <person name="Dedysh S.N."/>
        </authorList>
    </citation>
    <scope>NUCLEOTIDE SEQUENCE [LARGE SCALE GENOMIC DNA]</scope>
    <source>
        <strain evidence="2 3">Ch1-1</strain>
    </source>
</reference>
<dbReference type="EMBL" id="CP157743">
    <property type="protein sequence ID" value="XBS22022.1"/>
    <property type="molecule type" value="Genomic_DNA"/>
</dbReference>
<dbReference type="PANTHER" id="PTHR43745">
    <property type="entry name" value="NITROREDUCTASE MJ1384-RELATED"/>
    <property type="match status" value="1"/>
</dbReference>
<dbReference type="InterPro" id="IPR029479">
    <property type="entry name" value="Nitroreductase"/>
</dbReference>
<evidence type="ECO:0000259" key="1">
    <source>
        <dbReference type="Pfam" id="PF00881"/>
    </source>
</evidence>
<dbReference type="Pfam" id="PF00881">
    <property type="entry name" value="Nitroreductase"/>
    <property type="match status" value="1"/>
</dbReference>
<dbReference type="Gene3D" id="3.40.109.10">
    <property type="entry name" value="NADH Oxidase"/>
    <property type="match status" value="1"/>
</dbReference>
<evidence type="ECO:0000313" key="3">
    <source>
        <dbReference type="Proteomes" id="UP001225378"/>
    </source>
</evidence>
<evidence type="ECO:0000313" key="2">
    <source>
        <dbReference type="EMBL" id="XBS22022.1"/>
    </source>
</evidence>
<dbReference type="GO" id="GO:0016491">
    <property type="term" value="F:oxidoreductase activity"/>
    <property type="evidence" value="ECO:0007669"/>
    <property type="project" value="InterPro"/>
</dbReference>
<accession>A0AAU7NYP0</accession>
<organism evidence="2 3">
    <name type="scientific">Methylomarinum roseum</name>
    <dbReference type="NCBI Taxonomy" id="3067653"/>
    <lineage>
        <taxon>Bacteria</taxon>
        <taxon>Pseudomonadati</taxon>
        <taxon>Pseudomonadota</taxon>
        <taxon>Gammaproteobacteria</taxon>
        <taxon>Methylococcales</taxon>
        <taxon>Methylococcaceae</taxon>
        <taxon>Methylomarinum</taxon>
    </lineage>
</organism>